<dbReference type="PROSITE" id="PS50893">
    <property type="entry name" value="ABC_TRANSPORTER_2"/>
    <property type="match status" value="1"/>
</dbReference>
<reference evidence="11" key="2">
    <citation type="journal article" date="2021" name="PeerJ">
        <title>Extensive microbial diversity within the chicken gut microbiome revealed by metagenomics and culture.</title>
        <authorList>
            <person name="Gilroy R."/>
            <person name="Ravi A."/>
            <person name="Getino M."/>
            <person name="Pursley I."/>
            <person name="Horton D.L."/>
            <person name="Alikhan N.F."/>
            <person name="Baker D."/>
            <person name="Gharbi K."/>
            <person name="Hall N."/>
            <person name="Watson M."/>
            <person name="Adriaenssens E.M."/>
            <person name="Foster-Nyarko E."/>
            <person name="Jarju S."/>
            <person name="Secka A."/>
            <person name="Antonio M."/>
            <person name="Oren A."/>
            <person name="Chaudhuri R.R."/>
            <person name="La Ragione R."/>
            <person name="Hildebrand F."/>
            <person name="Pallen M.J."/>
        </authorList>
    </citation>
    <scope>NUCLEOTIDE SEQUENCE</scope>
    <source>
        <strain evidence="11">ChiBcec6-7307</strain>
    </source>
</reference>
<evidence type="ECO:0000256" key="4">
    <source>
        <dbReference type="ARBA" id="ARBA00022741"/>
    </source>
</evidence>
<keyword evidence="7 8" id="KW-0472">Membrane</keyword>
<keyword evidence="3 8" id="KW-0812">Transmembrane</keyword>
<dbReference type="Proteomes" id="UP000886889">
    <property type="component" value="Unassembled WGS sequence"/>
</dbReference>
<feature type="domain" description="ABC transporter" evidence="9">
    <location>
        <begin position="352"/>
        <end position="588"/>
    </location>
</feature>
<protein>
    <submittedName>
        <fullName evidence="11">ABC transporter ATP-binding protein</fullName>
    </submittedName>
</protein>
<dbReference type="PANTHER" id="PTHR24221:SF436">
    <property type="entry name" value="LMO0107 PROTEIN"/>
    <property type="match status" value="1"/>
</dbReference>
<evidence type="ECO:0000256" key="1">
    <source>
        <dbReference type="ARBA" id="ARBA00004651"/>
    </source>
</evidence>
<dbReference type="GO" id="GO:0005524">
    <property type="term" value="F:ATP binding"/>
    <property type="evidence" value="ECO:0007669"/>
    <property type="project" value="UniProtKB-KW"/>
</dbReference>
<keyword evidence="5 11" id="KW-0067">ATP-binding</keyword>
<keyword evidence="4" id="KW-0547">Nucleotide-binding</keyword>
<accession>A0A9D1NZZ0</accession>
<dbReference type="Gene3D" id="3.40.50.300">
    <property type="entry name" value="P-loop containing nucleotide triphosphate hydrolases"/>
    <property type="match status" value="1"/>
</dbReference>
<dbReference type="GO" id="GO:0005886">
    <property type="term" value="C:plasma membrane"/>
    <property type="evidence" value="ECO:0007669"/>
    <property type="project" value="UniProtKB-SubCell"/>
</dbReference>
<dbReference type="InterPro" id="IPR036640">
    <property type="entry name" value="ABC1_TM_sf"/>
</dbReference>
<dbReference type="PROSITE" id="PS50929">
    <property type="entry name" value="ABC_TM1F"/>
    <property type="match status" value="1"/>
</dbReference>
<evidence type="ECO:0000259" key="9">
    <source>
        <dbReference type="PROSITE" id="PS50893"/>
    </source>
</evidence>
<comment type="subcellular location">
    <subcellularLocation>
        <location evidence="1">Cell membrane</location>
        <topology evidence="1">Multi-pass membrane protein</topology>
    </subcellularLocation>
</comment>
<name>A0A9D1NZZ0_9FIRM</name>
<dbReference type="FunFam" id="3.40.50.300:FF:000287">
    <property type="entry name" value="Multidrug ABC transporter ATP-binding protein"/>
    <property type="match status" value="1"/>
</dbReference>
<dbReference type="InterPro" id="IPR011527">
    <property type="entry name" value="ABC1_TM_dom"/>
</dbReference>
<feature type="domain" description="ABC transmembrane type-1" evidence="10">
    <location>
        <begin position="36"/>
        <end position="318"/>
    </location>
</feature>
<proteinExistence type="predicted"/>
<dbReference type="InterPro" id="IPR039421">
    <property type="entry name" value="Type_1_exporter"/>
</dbReference>
<dbReference type="InterPro" id="IPR003593">
    <property type="entry name" value="AAA+_ATPase"/>
</dbReference>
<dbReference type="Pfam" id="PF00664">
    <property type="entry name" value="ABC_membrane"/>
    <property type="match status" value="1"/>
</dbReference>
<comment type="caution">
    <text evidence="11">The sequence shown here is derived from an EMBL/GenBank/DDBJ whole genome shotgun (WGS) entry which is preliminary data.</text>
</comment>
<feature type="transmembrane region" description="Helical" evidence="8">
    <location>
        <begin position="176"/>
        <end position="197"/>
    </location>
</feature>
<keyword evidence="2" id="KW-0813">Transport</keyword>
<dbReference type="EMBL" id="DVOS01000060">
    <property type="protein sequence ID" value="HIV23752.1"/>
    <property type="molecule type" value="Genomic_DNA"/>
</dbReference>
<dbReference type="PANTHER" id="PTHR24221">
    <property type="entry name" value="ATP-BINDING CASSETTE SUB-FAMILY B"/>
    <property type="match status" value="1"/>
</dbReference>
<dbReference type="InterPro" id="IPR027417">
    <property type="entry name" value="P-loop_NTPase"/>
</dbReference>
<reference evidence="11" key="1">
    <citation type="submission" date="2020-10" db="EMBL/GenBank/DDBJ databases">
        <authorList>
            <person name="Gilroy R."/>
        </authorList>
    </citation>
    <scope>NUCLEOTIDE SEQUENCE</scope>
    <source>
        <strain evidence="11">ChiBcec6-7307</strain>
    </source>
</reference>
<evidence type="ECO:0000256" key="3">
    <source>
        <dbReference type="ARBA" id="ARBA00022692"/>
    </source>
</evidence>
<feature type="transmembrane region" description="Helical" evidence="8">
    <location>
        <begin position="35"/>
        <end position="56"/>
    </location>
</feature>
<evidence type="ECO:0000256" key="5">
    <source>
        <dbReference type="ARBA" id="ARBA00022840"/>
    </source>
</evidence>
<organism evidence="11 12">
    <name type="scientific">Candidatus Merdiplasma excrementigallinarum</name>
    <dbReference type="NCBI Taxonomy" id="2840864"/>
    <lineage>
        <taxon>Bacteria</taxon>
        <taxon>Bacillati</taxon>
        <taxon>Bacillota</taxon>
        <taxon>Clostridia</taxon>
        <taxon>Lachnospirales</taxon>
        <taxon>Lachnospiraceae</taxon>
        <taxon>Lachnospiraceae incertae sedis</taxon>
        <taxon>Candidatus Merdiplasma</taxon>
    </lineage>
</organism>
<dbReference type="Gene3D" id="1.20.1560.10">
    <property type="entry name" value="ABC transporter type 1, transmembrane domain"/>
    <property type="match status" value="1"/>
</dbReference>
<sequence>MSVNSIREDERQEEVSKKQTLLRLYRYMLSYRKELAWVALLLAVTVGISLISPLFIERAIDVHVANRDWKGLLSLGAVALVFYLALLAGTRARTLVMAKITNQVLLKIREDLYSHIQTLSFHFFDSRPTGKILARVIGDVNSLKEMLTDSVTQLVPEFITVVGVAVIMAVKNPILALSALITVPILTGGLFFIQVTAHKRWQIFRKKSSNLNAFIHEDMAGIRMIQGFAAEEESQEDFYMLADEQRNAFIRAVRLADCFGPLVDINWGLGGFLLYFIGIRLLGADQVGVGTFLAFSTYLSMFWNPIRNLANFYNKLVTNLSAAERIFDILDTPAEIVDREGAKELPPIRGEVRFDHVTFAYEDEPERNVLEDVSFLVKPGQTIALVGPTGAGKTTIVNLISRFYDIKQGNIFVDGYEIRDVTMKSLRRQMGVMTQDNFLFTGTIRDNICYGKPDASREEMTAAAKAVNAHDFIMKLEKGYDTWISERGSQLSIGQRQLLAFARTMVSDPRILILDEATSSIDTHTELLVQEGILHLLENRTSFVVAHRLSTIRSADRIFVIDRKGIVEDGSHEELMARRGAYYELYRASLEQ</sequence>
<evidence type="ECO:0000313" key="11">
    <source>
        <dbReference type="EMBL" id="HIV23752.1"/>
    </source>
</evidence>
<evidence type="ECO:0000313" key="12">
    <source>
        <dbReference type="Proteomes" id="UP000886889"/>
    </source>
</evidence>
<evidence type="ECO:0000256" key="6">
    <source>
        <dbReference type="ARBA" id="ARBA00022989"/>
    </source>
</evidence>
<dbReference type="GO" id="GO:0140359">
    <property type="term" value="F:ABC-type transporter activity"/>
    <property type="evidence" value="ECO:0007669"/>
    <property type="project" value="InterPro"/>
</dbReference>
<gene>
    <name evidence="11" type="ORF">IAC80_07400</name>
</gene>
<evidence type="ECO:0000256" key="8">
    <source>
        <dbReference type="SAM" id="Phobius"/>
    </source>
</evidence>
<dbReference type="SUPFAM" id="SSF52540">
    <property type="entry name" value="P-loop containing nucleoside triphosphate hydrolases"/>
    <property type="match status" value="1"/>
</dbReference>
<feature type="transmembrane region" description="Helical" evidence="8">
    <location>
        <begin position="71"/>
        <end position="89"/>
    </location>
</feature>
<evidence type="ECO:0000259" key="10">
    <source>
        <dbReference type="PROSITE" id="PS50929"/>
    </source>
</evidence>
<dbReference type="InterPro" id="IPR003439">
    <property type="entry name" value="ABC_transporter-like_ATP-bd"/>
</dbReference>
<evidence type="ECO:0000256" key="7">
    <source>
        <dbReference type="ARBA" id="ARBA00023136"/>
    </source>
</evidence>
<keyword evidence="6 8" id="KW-1133">Transmembrane helix</keyword>
<dbReference type="Pfam" id="PF00005">
    <property type="entry name" value="ABC_tran"/>
    <property type="match status" value="1"/>
</dbReference>
<dbReference type="GO" id="GO:0016887">
    <property type="term" value="F:ATP hydrolysis activity"/>
    <property type="evidence" value="ECO:0007669"/>
    <property type="project" value="InterPro"/>
</dbReference>
<dbReference type="CDD" id="cd18545">
    <property type="entry name" value="ABC_6TM_YknV_like"/>
    <property type="match status" value="1"/>
</dbReference>
<evidence type="ECO:0000256" key="2">
    <source>
        <dbReference type="ARBA" id="ARBA00022448"/>
    </source>
</evidence>
<dbReference type="SMART" id="SM00382">
    <property type="entry name" value="AAA"/>
    <property type="match status" value="1"/>
</dbReference>
<dbReference type="AlphaFoldDB" id="A0A9D1NZZ0"/>
<dbReference type="SUPFAM" id="SSF90123">
    <property type="entry name" value="ABC transporter transmembrane region"/>
    <property type="match status" value="1"/>
</dbReference>